<dbReference type="RefSeq" id="WP_255034983.1">
    <property type="nucleotide sequence ID" value="NZ_CP101414.1"/>
</dbReference>
<evidence type="ECO:0008006" key="5">
    <source>
        <dbReference type="Google" id="ProtNLM"/>
    </source>
</evidence>
<evidence type="ECO:0000256" key="1">
    <source>
        <dbReference type="SAM" id="MobiDB-lite"/>
    </source>
</evidence>
<dbReference type="PROSITE" id="PS51257">
    <property type="entry name" value="PROKAR_LIPOPROTEIN"/>
    <property type="match status" value="1"/>
</dbReference>
<organism evidence="3 4">
    <name type="scientific">Mycoplasma bradburyae</name>
    <dbReference type="NCBI Taxonomy" id="2963128"/>
    <lineage>
        <taxon>Bacteria</taxon>
        <taxon>Bacillati</taxon>
        <taxon>Mycoplasmatota</taxon>
        <taxon>Mollicutes</taxon>
        <taxon>Mycoplasmataceae</taxon>
        <taxon>Mycoplasma</taxon>
    </lineage>
</organism>
<feature type="chain" id="PRO_5046743294" description="Lipoprotein" evidence="2">
    <location>
        <begin position="23"/>
        <end position="195"/>
    </location>
</feature>
<feature type="region of interest" description="Disordered" evidence="1">
    <location>
        <begin position="159"/>
        <end position="195"/>
    </location>
</feature>
<feature type="compositionally biased region" description="Low complexity" evidence="1">
    <location>
        <begin position="171"/>
        <end position="189"/>
    </location>
</feature>
<comment type="caution">
    <text evidence="3">The sequence shown here is derived from an EMBL/GenBank/DDBJ whole genome shotgun (WGS) entry which is preliminary data.</text>
</comment>
<proteinExistence type="predicted"/>
<dbReference type="Proteomes" id="UP001220940">
    <property type="component" value="Unassembled WGS sequence"/>
</dbReference>
<feature type="signal peptide" evidence="2">
    <location>
        <begin position="1"/>
        <end position="22"/>
    </location>
</feature>
<evidence type="ECO:0000313" key="3">
    <source>
        <dbReference type="EMBL" id="MDC4182018.1"/>
    </source>
</evidence>
<feature type="region of interest" description="Disordered" evidence="1">
    <location>
        <begin position="30"/>
        <end position="55"/>
    </location>
</feature>
<feature type="compositionally biased region" description="Low complexity" evidence="1">
    <location>
        <begin position="36"/>
        <end position="49"/>
    </location>
</feature>
<protein>
    <recommendedName>
        <fullName evidence="5">Lipoprotein</fullName>
    </recommendedName>
</protein>
<evidence type="ECO:0000256" key="2">
    <source>
        <dbReference type="SAM" id="SignalP"/>
    </source>
</evidence>
<sequence>MKRKNIFKLISLLSVGSLLSLAAASCRDDSKSATQSTNSKTTGSNGSTNRMPIDPSSEVANVQQYINRLTSDSFSIVKNKMVVNRNTVKVSELTDMSFKLATPYPETISNGWSLSVVLGQKEDTSITITLKFVKKQTTVTAANPIKLTGFLSASAEAPVSTETEASAGANGSVMSGSTSTSATTSTSTGTGTGSK</sequence>
<reference evidence="3" key="1">
    <citation type="submission" date="2021-11" db="EMBL/GenBank/DDBJ databases">
        <title>Description of Mycoplasma bradburyaesp. nov.from sea birds: a tribute to a great mycoplasmologist.</title>
        <authorList>
            <person name="Ramirez A.S."/>
            <person name="Poveda C."/>
            <person name="Suarez-Perez A."/>
            <person name="Rosales R.S."/>
            <person name="Dijkman R."/>
            <person name="Feberwee A."/>
            <person name="Spergser J."/>
            <person name="Szostak M.P."/>
            <person name="Ressel L."/>
            <person name="Calabuig P."/>
            <person name="Catania S."/>
            <person name="Gobbo F."/>
            <person name="Timofte D."/>
            <person name="Poveda J.B."/>
        </authorList>
    </citation>
    <scope>NUCLEOTIDE SEQUENCE [LARGE SCALE GENOMIC DNA]</scope>
    <source>
        <strain evidence="3">T158</strain>
    </source>
</reference>
<name>A0ABT5GB11_9MOLU</name>
<gene>
    <name evidence="3" type="ORF">LNO68_02320</name>
</gene>
<accession>A0ABT5GB11</accession>
<evidence type="ECO:0000313" key="4">
    <source>
        <dbReference type="Proteomes" id="UP001220940"/>
    </source>
</evidence>
<keyword evidence="2" id="KW-0732">Signal</keyword>
<dbReference type="EMBL" id="JAJHZM010000011">
    <property type="protein sequence ID" value="MDC4182018.1"/>
    <property type="molecule type" value="Genomic_DNA"/>
</dbReference>
<keyword evidence="4" id="KW-1185">Reference proteome</keyword>